<evidence type="ECO:0000256" key="1">
    <source>
        <dbReference type="SAM" id="MobiDB-lite"/>
    </source>
</evidence>
<feature type="compositionally biased region" description="Polar residues" evidence="1">
    <location>
        <begin position="146"/>
        <end position="156"/>
    </location>
</feature>
<dbReference type="GeneID" id="40474681"/>
<dbReference type="Proteomes" id="UP000306007">
    <property type="component" value="Chromosome"/>
</dbReference>
<evidence type="ECO:0000313" key="3">
    <source>
        <dbReference type="Proteomes" id="UP000306007"/>
    </source>
</evidence>
<feature type="region of interest" description="Disordered" evidence="1">
    <location>
        <begin position="124"/>
        <end position="156"/>
    </location>
</feature>
<protein>
    <submittedName>
        <fullName evidence="2">Uncharacterized protein</fullName>
    </submittedName>
</protein>
<evidence type="ECO:0000313" key="2">
    <source>
        <dbReference type="EMBL" id="QDA31212.1"/>
    </source>
</evidence>
<reference evidence="2 3" key="1">
    <citation type="submission" date="2019-06" db="EMBL/GenBank/DDBJ databases">
        <title>Thermococcus indicus sp. nov., a Fe(III)-reducing hyperthermophilic archaeon isolated from the Onnuri vent field of the Central Indian Ocean ridge.</title>
        <authorList>
            <person name="Lim J.K."/>
            <person name="Kim Y.J."/>
            <person name="Kwon K.K."/>
        </authorList>
    </citation>
    <scope>NUCLEOTIDE SEQUENCE [LARGE SCALE GENOMIC DNA]</scope>
    <source>
        <strain evidence="2 3">IOH1</strain>
    </source>
</reference>
<gene>
    <name evidence="2" type="ORF">FH039_05815</name>
</gene>
<dbReference type="AlphaFoldDB" id="A0A4Y5SM07"/>
<dbReference type="KEGG" id="tic:FH039_05815"/>
<keyword evidence="3" id="KW-1185">Reference proteome</keyword>
<accession>A0A4Y5SM07</accession>
<organism evidence="2 3">
    <name type="scientific">Thermococcus indicus</name>
    <dbReference type="NCBI Taxonomy" id="2586643"/>
    <lineage>
        <taxon>Archaea</taxon>
        <taxon>Methanobacteriati</taxon>
        <taxon>Methanobacteriota</taxon>
        <taxon>Thermococci</taxon>
        <taxon>Thermococcales</taxon>
        <taxon>Thermococcaceae</taxon>
        <taxon>Thermococcus</taxon>
    </lineage>
</organism>
<feature type="compositionally biased region" description="Basic and acidic residues" evidence="1">
    <location>
        <begin position="124"/>
        <end position="136"/>
    </location>
</feature>
<proteinExistence type="predicted"/>
<name>A0A4Y5SM07_9EURY</name>
<dbReference type="RefSeq" id="WP_139680558.1">
    <property type="nucleotide sequence ID" value="NZ_CP040846.1"/>
</dbReference>
<dbReference type="EMBL" id="CP040846">
    <property type="protein sequence ID" value="QDA31212.1"/>
    <property type="molecule type" value="Genomic_DNA"/>
</dbReference>
<dbReference type="OrthoDB" id="102515at2157"/>
<dbReference type="CDD" id="cd22231">
    <property type="entry name" value="RHH_NikR_HicB-like"/>
    <property type="match status" value="1"/>
</dbReference>
<sequence length="156" mass="17568">MTKKFLKDVIQTYYEVLVGVVWMAYSLEITRRTGKGKDGPKTKLISVRIPIFAYEQIEALVDLGVFPSRSDFINYAIQKALFELPAFKVPTSDEALLEMMALGPDSPPSDDEIQEVLKGVEKEVRAYSRSDRPERRRVLRVRRTGSGASNRGSPGD</sequence>